<proteinExistence type="predicted"/>
<reference evidence="2" key="1">
    <citation type="submission" date="2021-03" db="EMBL/GenBank/DDBJ databases">
        <authorList>
            <person name="Tagirdzhanova G."/>
        </authorList>
    </citation>
    <scope>NUCLEOTIDE SEQUENCE</scope>
</reference>
<keyword evidence="3" id="KW-1185">Reference proteome</keyword>
<dbReference type="AlphaFoldDB" id="A0A8H3FKQ2"/>
<sequence>MPTSINSNLTACLNSFDQLKARMEQPDYRHETEVPLGSWTDELGRLRVWASNVAAYQTGQSSFDSRLGDASGISRKIKQQTTKWLGYLDEALTDTLGELSETAPSASGDEAQSDPSSKQMTRLQRSHGLVVNIINCLNQLSSLIPKPIRASFDSASEGFSVEDDENPGTSPAREPGSPSTNPLVSRAGHGQNKSVALEDLGHDDHSGNGDHSDAHYPGH</sequence>
<evidence type="ECO:0000256" key="1">
    <source>
        <dbReference type="SAM" id="MobiDB-lite"/>
    </source>
</evidence>
<dbReference type="Proteomes" id="UP000664203">
    <property type="component" value="Unassembled WGS sequence"/>
</dbReference>
<evidence type="ECO:0000313" key="3">
    <source>
        <dbReference type="Proteomes" id="UP000664203"/>
    </source>
</evidence>
<dbReference type="PROSITE" id="PS50890">
    <property type="entry name" value="PUA"/>
    <property type="match status" value="1"/>
</dbReference>
<feature type="compositionally biased region" description="Polar residues" evidence="1">
    <location>
        <begin position="113"/>
        <end position="123"/>
    </location>
</feature>
<feature type="region of interest" description="Disordered" evidence="1">
    <location>
        <begin position="100"/>
        <end position="123"/>
    </location>
</feature>
<name>A0A8H3FKQ2_9LECA</name>
<comment type="caution">
    <text evidence="2">The sequence shown here is derived from an EMBL/GenBank/DDBJ whole genome shotgun (WGS) entry which is preliminary data.</text>
</comment>
<protein>
    <submittedName>
        <fullName evidence="2">Uncharacterized protein</fullName>
    </submittedName>
</protein>
<gene>
    <name evidence="2" type="ORF">ALECFALPRED_002523</name>
</gene>
<organism evidence="2 3">
    <name type="scientific">Alectoria fallacina</name>
    <dbReference type="NCBI Taxonomy" id="1903189"/>
    <lineage>
        <taxon>Eukaryota</taxon>
        <taxon>Fungi</taxon>
        <taxon>Dikarya</taxon>
        <taxon>Ascomycota</taxon>
        <taxon>Pezizomycotina</taxon>
        <taxon>Lecanoromycetes</taxon>
        <taxon>OSLEUM clade</taxon>
        <taxon>Lecanoromycetidae</taxon>
        <taxon>Lecanorales</taxon>
        <taxon>Lecanorineae</taxon>
        <taxon>Parmeliaceae</taxon>
        <taxon>Alectoria</taxon>
    </lineage>
</organism>
<dbReference type="OrthoDB" id="20872at2759"/>
<evidence type="ECO:0000313" key="2">
    <source>
        <dbReference type="EMBL" id="CAF9923668.1"/>
    </source>
</evidence>
<feature type="compositionally biased region" description="Basic and acidic residues" evidence="1">
    <location>
        <begin position="199"/>
        <end position="219"/>
    </location>
</feature>
<accession>A0A8H3FKQ2</accession>
<dbReference type="EMBL" id="CAJPDR010000173">
    <property type="protein sequence ID" value="CAF9923668.1"/>
    <property type="molecule type" value="Genomic_DNA"/>
</dbReference>
<feature type="region of interest" description="Disordered" evidence="1">
    <location>
        <begin position="158"/>
        <end position="219"/>
    </location>
</feature>